<dbReference type="Pfam" id="PF03632">
    <property type="entry name" value="Glyco_hydro_65m"/>
    <property type="match status" value="1"/>
</dbReference>
<feature type="active site" description="Proton donor" evidence="4">
    <location>
        <position position="486"/>
    </location>
</feature>
<evidence type="ECO:0000256" key="3">
    <source>
        <dbReference type="ARBA" id="ARBA00022679"/>
    </source>
</evidence>
<sequence>MKEQKDWQLTYQDQAKGKAGYGQEALLSLGNGFIGWRGAPVWAKQSDNHYPGLYLAGVFNQTQTPLAERIVVNEDLVNLPNPQLLLIKIDGHWLSEYPIERCQRQLNFAQGELREEYTFRLPQGLMTLTSTKLVDPLDWHNLGLQINIQATFSAQLDIDWQVDTTVENQNVARYRDFQTREFDLAEIDVKTGQVLVKTRQSAILIGLAVKSHCTYQGLDWPFKITARPDGLHANRKLKLLAQQPVTLTREVSLATTLETRAPLTSFLAAQQAQTSWVTMLEHNHRYWQQVWQTADIAITSDEPDLQMLVRLNIFQLQQAAQWRANEHLDASVGSRGLTGEGYRGHIFWDELFVIPYYATNSPRTARALLRYRIQRLAAAMVNAEREGEQGALYPWQSAQYGDEQAQLVHLNPINQAWEPDNSRLQRHINLAIIYDFWAYIQRTGDQTILSTGGLTVILEIVKYWLNKVELAPDGRYDLMGVMGPDEFHEAYPKAKGRGGFKNNAYTNVMLAWALDWVLTLEKDLPNFDALALQANFTSTSLQKADHVRHRLRLEFNTDGVFAQFAGYFALKSLDLAAYQVKYGDIHRIDRFLKAEGKSPDDYQVAKQADVLMLVYNLGVREVERILAQLGYPLATDWLVKNLTYYQQRTVHGSTTSRPVFALIKAILGENQTAQADFITALRSDYDDIQGGTTAEGVHLGVMGETLTLIERDFAGVKFKQGRLELWPNLPTNWKTLSLTQQFQGKLVSIRLSANHIWLTADEDMTVWVQGQPVKVIEGKLCELPLTMPPSSLQNGH</sequence>
<evidence type="ECO:0000313" key="10">
    <source>
        <dbReference type="Proteomes" id="UP000051296"/>
    </source>
</evidence>
<evidence type="ECO:0000259" key="7">
    <source>
        <dbReference type="Pfam" id="PF03633"/>
    </source>
</evidence>
<comment type="similarity">
    <text evidence="1">Belongs to the glycosyl hydrolase 65 family.</text>
</comment>
<dbReference type="InterPro" id="IPR037018">
    <property type="entry name" value="GH65_N"/>
</dbReference>
<dbReference type="InterPro" id="IPR011013">
    <property type="entry name" value="Gal_mutarotase_sf_dom"/>
</dbReference>
<dbReference type="STRING" id="1123500.GCA_000420365_00196"/>
<dbReference type="Proteomes" id="UP000051296">
    <property type="component" value="Unassembled WGS sequence"/>
</dbReference>
<organism evidence="9 10">
    <name type="scientific">Weissella halotolerans DSM 20190</name>
    <dbReference type="NCBI Taxonomy" id="1123500"/>
    <lineage>
        <taxon>Bacteria</taxon>
        <taxon>Bacillati</taxon>
        <taxon>Bacillota</taxon>
        <taxon>Bacilli</taxon>
        <taxon>Lactobacillales</taxon>
        <taxon>Lactobacillaceae</taxon>
        <taxon>Weissella</taxon>
    </lineage>
</organism>
<dbReference type="GO" id="GO:0030246">
    <property type="term" value="F:carbohydrate binding"/>
    <property type="evidence" value="ECO:0007669"/>
    <property type="project" value="InterPro"/>
</dbReference>
<dbReference type="Gene3D" id="1.50.10.10">
    <property type="match status" value="1"/>
</dbReference>
<dbReference type="PANTHER" id="PTHR11051:SF8">
    <property type="entry name" value="PROTEIN-GLUCOSYLGALACTOSYLHYDROXYLYSINE GLUCOSIDASE"/>
    <property type="match status" value="1"/>
</dbReference>
<dbReference type="Pfam" id="PF03633">
    <property type="entry name" value="Glyco_hydro_65C"/>
    <property type="match status" value="1"/>
</dbReference>
<feature type="domain" description="Glycoside hydrolase family 65 central catalytic" evidence="6">
    <location>
        <begin position="310"/>
        <end position="706"/>
    </location>
</feature>
<dbReference type="RefSeq" id="WP_022791000.1">
    <property type="nucleotide sequence ID" value="NZ_ATUU01000001.1"/>
</dbReference>
<dbReference type="SUPFAM" id="SSF74650">
    <property type="entry name" value="Galactose mutarotase-like"/>
    <property type="match status" value="1"/>
</dbReference>
<dbReference type="PATRIC" id="fig|1123500.6.peg.307"/>
<dbReference type="OrthoDB" id="9758855at2"/>
<feature type="binding site" evidence="5">
    <location>
        <begin position="348"/>
        <end position="349"/>
    </location>
    <ligand>
        <name>substrate</name>
    </ligand>
</feature>
<dbReference type="EMBL" id="JQAX01000001">
    <property type="protein sequence ID" value="KRN33504.1"/>
    <property type="molecule type" value="Genomic_DNA"/>
</dbReference>
<dbReference type="InterPro" id="IPR017045">
    <property type="entry name" value="Malt_Pase/Glycosyl_Hdrlase"/>
</dbReference>
<dbReference type="InterPro" id="IPR008928">
    <property type="entry name" value="6-hairpin_glycosidase_sf"/>
</dbReference>
<keyword evidence="2" id="KW-0328">Glycosyltransferase</keyword>
<dbReference type="PANTHER" id="PTHR11051">
    <property type="entry name" value="GLYCOSYL HYDROLASE-RELATED"/>
    <property type="match status" value="1"/>
</dbReference>
<protein>
    <submittedName>
        <fullName evidence="9">Trehalose 6-phosphate phosphorylase</fullName>
    </submittedName>
</protein>
<reference evidence="9 10" key="1">
    <citation type="journal article" date="2015" name="Genome Announc.">
        <title>Expanding the biotechnology potential of lactobacilli through comparative genomics of 213 strains and associated genera.</title>
        <authorList>
            <person name="Sun Z."/>
            <person name="Harris H.M."/>
            <person name="McCann A."/>
            <person name="Guo C."/>
            <person name="Argimon S."/>
            <person name="Zhang W."/>
            <person name="Yang X."/>
            <person name="Jeffery I.B."/>
            <person name="Cooney J.C."/>
            <person name="Kagawa T.F."/>
            <person name="Liu W."/>
            <person name="Song Y."/>
            <person name="Salvetti E."/>
            <person name="Wrobel A."/>
            <person name="Rasinkangas P."/>
            <person name="Parkhill J."/>
            <person name="Rea M.C."/>
            <person name="O'Sullivan O."/>
            <person name="Ritari J."/>
            <person name="Douillard F.P."/>
            <person name="Paul Ross R."/>
            <person name="Yang R."/>
            <person name="Briner A.E."/>
            <person name="Felis G.E."/>
            <person name="de Vos W.M."/>
            <person name="Barrangou R."/>
            <person name="Klaenhammer T.R."/>
            <person name="Caufield P.W."/>
            <person name="Cui Y."/>
            <person name="Zhang H."/>
            <person name="O'Toole P.W."/>
        </authorList>
    </citation>
    <scope>NUCLEOTIDE SEQUENCE [LARGE SCALE GENOMIC DNA]</scope>
    <source>
        <strain evidence="9 10">DSM 20190</strain>
    </source>
</reference>
<dbReference type="InterPro" id="IPR005194">
    <property type="entry name" value="Glyco_hydro_65_C"/>
</dbReference>
<gene>
    <name evidence="9" type="ORF">IV68_GL000308</name>
</gene>
<dbReference type="eggNOG" id="COG1554">
    <property type="taxonomic scope" value="Bacteria"/>
</dbReference>
<comment type="caution">
    <text evidence="9">The sequence shown here is derived from an EMBL/GenBank/DDBJ whole genome shotgun (WGS) entry which is preliminary data.</text>
</comment>
<dbReference type="PIRSF" id="PIRSF036289">
    <property type="entry name" value="Glycosyl_hydrolase_malt_phosph"/>
    <property type="match status" value="1"/>
</dbReference>
<feature type="domain" description="Glycoside hydrolase family 65 N-terminal" evidence="8">
    <location>
        <begin position="22"/>
        <end position="256"/>
    </location>
</feature>
<feature type="domain" description="Glycoside hydrolase family 65 C-terminal" evidence="7">
    <location>
        <begin position="717"/>
        <end position="775"/>
    </location>
</feature>
<dbReference type="Pfam" id="PF03636">
    <property type="entry name" value="Glyco_hydro_65N"/>
    <property type="match status" value="1"/>
</dbReference>
<evidence type="ECO:0000259" key="8">
    <source>
        <dbReference type="Pfam" id="PF03636"/>
    </source>
</evidence>
<dbReference type="AlphaFoldDB" id="A0A0R2FZ81"/>
<dbReference type="InterPro" id="IPR005195">
    <property type="entry name" value="Glyco_hydro_65_M"/>
</dbReference>
<evidence type="ECO:0000259" key="6">
    <source>
        <dbReference type="Pfam" id="PF03632"/>
    </source>
</evidence>
<dbReference type="InterPro" id="IPR005196">
    <property type="entry name" value="Glyco_hydro_65_N"/>
</dbReference>
<dbReference type="Gene3D" id="2.60.420.10">
    <property type="entry name" value="Maltose phosphorylase, domain 3"/>
    <property type="match status" value="1"/>
</dbReference>
<keyword evidence="3" id="KW-0808">Transferase</keyword>
<accession>A0A0R2FZ81</accession>
<name>A0A0R2FZ81_9LACO</name>
<dbReference type="GO" id="GO:0005975">
    <property type="term" value="P:carbohydrate metabolic process"/>
    <property type="evidence" value="ECO:0007669"/>
    <property type="project" value="InterPro"/>
</dbReference>
<feature type="binding site" evidence="5">
    <location>
        <begin position="606"/>
        <end position="607"/>
    </location>
    <ligand>
        <name>substrate</name>
    </ligand>
</feature>
<evidence type="ECO:0000256" key="2">
    <source>
        <dbReference type="ARBA" id="ARBA00022676"/>
    </source>
</evidence>
<dbReference type="Gene3D" id="2.70.98.40">
    <property type="entry name" value="Glycoside hydrolase, family 65, N-terminal domain"/>
    <property type="match status" value="1"/>
</dbReference>
<dbReference type="GO" id="GO:0004553">
    <property type="term" value="F:hydrolase activity, hydrolyzing O-glycosyl compounds"/>
    <property type="evidence" value="ECO:0007669"/>
    <property type="project" value="TreeGrafter"/>
</dbReference>
<evidence type="ECO:0000256" key="4">
    <source>
        <dbReference type="PIRSR" id="PIRSR036289-50"/>
    </source>
</evidence>
<evidence type="ECO:0000313" key="9">
    <source>
        <dbReference type="EMBL" id="KRN33504.1"/>
    </source>
</evidence>
<dbReference type="GO" id="GO:0016757">
    <property type="term" value="F:glycosyltransferase activity"/>
    <property type="evidence" value="ECO:0007669"/>
    <property type="project" value="UniProtKB-KW"/>
</dbReference>
<proteinExistence type="inferred from homology"/>
<keyword evidence="10" id="KW-1185">Reference proteome</keyword>
<evidence type="ECO:0000256" key="5">
    <source>
        <dbReference type="PIRSR" id="PIRSR036289-51"/>
    </source>
</evidence>
<evidence type="ECO:0000256" key="1">
    <source>
        <dbReference type="ARBA" id="ARBA00006768"/>
    </source>
</evidence>
<dbReference type="SUPFAM" id="SSF48208">
    <property type="entry name" value="Six-hairpin glycosidases"/>
    <property type="match status" value="1"/>
</dbReference>
<dbReference type="InterPro" id="IPR012341">
    <property type="entry name" value="6hp_glycosidase-like_sf"/>
</dbReference>
<dbReference type="InParanoid" id="A0A0R2FZ81"/>